<dbReference type="PROSITE" id="PS51755">
    <property type="entry name" value="OMPR_PHOB"/>
    <property type="match status" value="1"/>
</dbReference>
<accession>A0A561V5F7</accession>
<dbReference type="Gene3D" id="1.25.40.10">
    <property type="entry name" value="Tetratricopeptide repeat domain"/>
    <property type="match status" value="2"/>
</dbReference>
<feature type="DNA-binding region" description="OmpR/PhoB-type" evidence="6">
    <location>
        <begin position="1"/>
        <end position="94"/>
    </location>
</feature>
<dbReference type="SUPFAM" id="SSF52540">
    <property type="entry name" value="P-loop containing nucleoside triphosphate hydrolases"/>
    <property type="match status" value="1"/>
</dbReference>
<keyword evidence="3" id="KW-0805">Transcription regulation</keyword>
<keyword evidence="4 6" id="KW-0238">DNA-binding</keyword>
<dbReference type="SMART" id="SM01043">
    <property type="entry name" value="BTAD"/>
    <property type="match status" value="1"/>
</dbReference>
<comment type="caution">
    <text evidence="8">The sequence shown here is derived from an EMBL/GenBank/DDBJ whole genome shotgun (WGS) entry which is preliminary data.</text>
</comment>
<dbReference type="CDD" id="cd15831">
    <property type="entry name" value="BTAD"/>
    <property type="match status" value="1"/>
</dbReference>
<keyword evidence="5" id="KW-0804">Transcription</keyword>
<comment type="similarity">
    <text evidence="1">Belongs to the AfsR/DnrI/RedD regulatory family.</text>
</comment>
<evidence type="ECO:0000256" key="4">
    <source>
        <dbReference type="ARBA" id="ARBA00023125"/>
    </source>
</evidence>
<evidence type="ECO:0000256" key="1">
    <source>
        <dbReference type="ARBA" id="ARBA00005820"/>
    </source>
</evidence>
<dbReference type="PANTHER" id="PTHR35807">
    <property type="entry name" value="TRANSCRIPTIONAL REGULATOR REDD-RELATED"/>
    <property type="match status" value="1"/>
</dbReference>
<dbReference type="Pfam" id="PF00486">
    <property type="entry name" value="Trans_reg_C"/>
    <property type="match status" value="1"/>
</dbReference>
<gene>
    <name evidence="8" type="ORF">FHX80_115319</name>
</gene>
<dbReference type="GO" id="GO:0000160">
    <property type="term" value="P:phosphorelay signal transduction system"/>
    <property type="evidence" value="ECO:0007669"/>
    <property type="project" value="UniProtKB-KW"/>
</dbReference>
<evidence type="ECO:0000256" key="2">
    <source>
        <dbReference type="ARBA" id="ARBA00023012"/>
    </source>
</evidence>
<dbReference type="PANTHER" id="PTHR35807:SF1">
    <property type="entry name" value="TRANSCRIPTIONAL REGULATOR REDD"/>
    <property type="match status" value="1"/>
</dbReference>
<evidence type="ECO:0000259" key="7">
    <source>
        <dbReference type="PROSITE" id="PS51755"/>
    </source>
</evidence>
<evidence type="ECO:0000256" key="6">
    <source>
        <dbReference type="PROSITE-ProRule" id="PRU01091"/>
    </source>
</evidence>
<dbReference type="InterPro" id="IPR027417">
    <property type="entry name" value="P-loop_NTPase"/>
</dbReference>
<dbReference type="SUPFAM" id="SSF46894">
    <property type="entry name" value="C-terminal effector domain of the bipartite response regulators"/>
    <property type="match status" value="1"/>
</dbReference>
<dbReference type="RefSeq" id="WP_280118762.1">
    <property type="nucleotide sequence ID" value="NZ_VIWW01000001.1"/>
</dbReference>
<evidence type="ECO:0000256" key="5">
    <source>
        <dbReference type="ARBA" id="ARBA00023163"/>
    </source>
</evidence>
<name>A0A561V5F7_9ACTN</name>
<dbReference type="InterPro" id="IPR011990">
    <property type="entry name" value="TPR-like_helical_dom_sf"/>
</dbReference>
<dbReference type="InterPro" id="IPR036388">
    <property type="entry name" value="WH-like_DNA-bd_sf"/>
</dbReference>
<evidence type="ECO:0000313" key="8">
    <source>
        <dbReference type="EMBL" id="TWG06823.1"/>
    </source>
</evidence>
<dbReference type="InterPro" id="IPR016032">
    <property type="entry name" value="Sig_transdc_resp-reg_C-effctor"/>
</dbReference>
<dbReference type="Gene3D" id="1.10.10.10">
    <property type="entry name" value="Winged helix-like DNA-binding domain superfamily/Winged helix DNA-binding domain"/>
    <property type="match status" value="1"/>
</dbReference>
<dbReference type="Gene3D" id="3.40.50.300">
    <property type="entry name" value="P-loop containing nucleotide triphosphate hydrolases"/>
    <property type="match status" value="1"/>
</dbReference>
<dbReference type="SMART" id="SM00862">
    <property type="entry name" value="Trans_reg_C"/>
    <property type="match status" value="1"/>
</dbReference>
<organism evidence="8 9">
    <name type="scientific">Streptomyces brevispora</name>
    <dbReference type="NCBI Taxonomy" id="887462"/>
    <lineage>
        <taxon>Bacteria</taxon>
        <taxon>Bacillati</taxon>
        <taxon>Actinomycetota</taxon>
        <taxon>Actinomycetes</taxon>
        <taxon>Kitasatosporales</taxon>
        <taxon>Streptomycetaceae</taxon>
        <taxon>Streptomyces</taxon>
    </lineage>
</organism>
<dbReference type="InterPro" id="IPR005158">
    <property type="entry name" value="BTAD"/>
</dbReference>
<reference evidence="8 9" key="1">
    <citation type="submission" date="2019-06" db="EMBL/GenBank/DDBJ databases">
        <title>Sequencing the genomes of 1000 actinobacteria strains.</title>
        <authorList>
            <person name="Klenk H.-P."/>
        </authorList>
    </citation>
    <scope>NUCLEOTIDE SEQUENCE [LARGE SCALE GENOMIC DNA]</scope>
    <source>
        <strain evidence="8 9">DSM 42059</strain>
    </source>
</reference>
<evidence type="ECO:0000313" key="9">
    <source>
        <dbReference type="Proteomes" id="UP000318186"/>
    </source>
</evidence>
<dbReference type="SMART" id="SM00028">
    <property type="entry name" value="TPR"/>
    <property type="match status" value="3"/>
</dbReference>
<evidence type="ECO:0000256" key="3">
    <source>
        <dbReference type="ARBA" id="ARBA00023015"/>
    </source>
</evidence>
<dbReference type="AlphaFoldDB" id="A0A561V5F7"/>
<dbReference type="InterPro" id="IPR001867">
    <property type="entry name" value="OmpR/PhoB-type_DNA-bd"/>
</dbReference>
<dbReference type="SUPFAM" id="SSF48452">
    <property type="entry name" value="TPR-like"/>
    <property type="match status" value="3"/>
</dbReference>
<dbReference type="Proteomes" id="UP000318186">
    <property type="component" value="Unassembled WGS sequence"/>
</dbReference>
<dbReference type="PRINTS" id="PR00364">
    <property type="entry name" value="DISEASERSIST"/>
</dbReference>
<proteinExistence type="inferred from homology"/>
<dbReference type="InterPro" id="IPR019734">
    <property type="entry name" value="TPR_rpt"/>
</dbReference>
<dbReference type="EMBL" id="VIWW01000001">
    <property type="protein sequence ID" value="TWG06823.1"/>
    <property type="molecule type" value="Genomic_DNA"/>
</dbReference>
<keyword evidence="2" id="KW-0902">Two-component regulatory system</keyword>
<protein>
    <submittedName>
        <fullName evidence="8">DNA-binding SARP family transcriptional activator</fullName>
    </submittedName>
</protein>
<dbReference type="Pfam" id="PF03704">
    <property type="entry name" value="BTAD"/>
    <property type="match status" value="1"/>
</dbReference>
<dbReference type="GO" id="GO:0006355">
    <property type="term" value="P:regulation of DNA-templated transcription"/>
    <property type="evidence" value="ECO:0007669"/>
    <property type="project" value="InterPro"/>
</dbReference>
<feature type="domain" description="OmpR/PhoB-type" evidence="7">
    <location>
        <begin position="1"/>
        <end position="94"/>
    </location>
</feature>
<dbReference type="InterPro" id="IPR051677">
    <property type="entry name" value="AfsR-DnrI-RedD_regulator"/>
</dbReference>
<sequence length="1002" mass="108281">MTFRILGPLEIEVDGRPVPLQGARQRTLMSMLLLAPDRVVSVDTLAEAVWRGSPPATARNQLAICVSALRKTFKAVAGLDDVLVTSHPGYMLFSGEHSIDAVEFERSAALGREAARGGRAEEACARFEDALAMWRGPALEGITAERVEAEVSRLDEMRLDVYEEYTGLRIGLGQHRELLGELNAFTRAHPLREQATAHLMLAQYRSGRRAEALETYRSGRLHLAGELGIDPGPVLQELHESILADAPALSAPALAVTVAARAVVPAQLPSDIASFTGRSNELAVLDGLLGRVGRGALPVGSVAGIGGVGKTALAVHWGHQVAARFPDGQLFADLRGYDEDEAPRRPGTVLDSFLRALGVAAPQIPADQNERADLFRSVLDGRRVLIVLDNARSFAQIRPLLPGTGHCCVLVTGRDAMGGALAGDYAFESLNLGALDEYEASALLGRVAGDDRLVADPVGAARLGALCDRLPLALRIAAARLAAKPHWSVRTLVLRLEDQRRRLDELSPDERGVRAGLRLSYRDLAPGAALMFRLLGLLTVPDFAAWFGAALLDIDLVDAEDLIEELVDAQLLEPLSAGADGQVRYRFQELLRLFARERAYAEESDSNRRDAVQRAYKGWLGLAHEAHRRVYGGDFTLVRNPAAPHPLPAHLVEVLLDSPMGWFETERAAIISLVEQAAQDERAAAYAWGLTAVSVTLFQSRNYLEDWRHCAELSLGAVRQAGDPLGEAAMLHSLGTLEIVQWDYDSAHERLGLALRLFEEQGEEQGCALVLRNMALCERYRGELDRAAVRGRESLEMFRAAGDRYGEAYVLGLLAQIELERGEAATSLELSAEAIARGRSLGTGRGEAQSSVRLAEALTWLGEGTRAEEACRRALELVRGTGDRRGEAHALRALGEALWSQNRMAEAETVLREGLSAAREVPDRFLEGRAAAVLGCLLALRGDRPAAVDGIRDAAGLFAEIGAAPRWRERAERLLVAVSGDGTAGSAGGEPSPESLFALIKP</sequence>
<dbReference type="Pfam" id="PF13424">
    <property type="entry name" value="TPR_12"/>
    <property type="match status" value="1"/>
</dbReference>
<dbReference type="GO" id="GO:0003677">
    <property type="term" value="F:DNA binding"/>
    <property type="evidence" value="ECO:0007669"/>
    <property type="project" value="UniProtKB-UniRule"/>
</dbReference>